<gene>
    <name evidence="2" type="ORF">CKY28_08505</name>
</gene>
<evidence type="ECO:0000313" key="2">
    <source>
        <dbReference type="EMBL" id="PAX07677.1"/>
    </source>
</evidence>
<comment type="caution">
    <text evidence="2">The sequence shown here is derived from an EMBL/GenBank/DDBJ whole genome shotgun (WGS) entry which is preliminary data.</text>
</comment>
<organism evidence="2 3">
    <name type="scientific">Sphingomonas lenta</name>
    <dbReference type="NCBI Taxonomy" id="1141887"/>
    <lineage>
        <taxon>Bacteria</taxon>
        <taxon>Pseudomonadati</taxon>
        <taxon>Pseudomonadota</taxon>
        <taxon>Alphaproteobacteria</taxon>
        <taxon>Sphingomonadales</taxon>
        <taxon>Sphingomonadaceae</taxon>
        <taxon>Sphingomonas</taxon>
    </lineage>
</organism>
<reference evidence="3" key="1">
    <citation type="submission" date="2017-09" db="EMBL/GenBank/DDBJ databases">
        <authorList>
            <person name="Feng G."/>
            <person name="Zhu H."/>
        </authorList>
    </citation>
    <scope>NUCLEOTIDE SEQUENCE [LARGE SCALE GENOMIC DNA]</scope>
    <source>
        <strain evidence="3">1PNM-20</strain>
    </source>
</reference>
<feature type="region of interest" description="Disordered" evidence="1">
    <location>
        <begin position="150"/>
        <end position="178"/>
    </location>
</feature>
<accession>A0A2A2SEI8</accession>
<dbReference type="InterPro" id="IPR036388">
    <property type="entry name" value="WH-like_DNA-bd_sf"/>
</dbReference>
<feature type="compositionally biased region" description="Basic and acidic residues" evidence="1">
    <location>
        <begin position="150"/>
        <end position="160"/>
    </location>
</feature>
<protein>
    <recommendedName>
        <fullName evidence="4">HTH marR-type domain-containing protein</fullName>
    </recommendedName>
</protein>
<evidence type="ECO:0000313" key="3">
    <source>
        <dbReference type="Proteomes" id="UP000218151"/>
    </source>
</evidence>
<sequence length="290" mass="31192">MQIAPDRMEFGLPVAPLSRTNGPVEGPAAPIGRRFDAVLIGSDVSRGDASVRAAGGCSVAAFGWGEEIRIAGRPVLVIEAQGADEQTIADALPDVARFAVERGCRVVAAFDREAIDVVAASLLGAGVELLCDPDLPERIEALLRASNGRDDPEPLLREEGGENGAAFGVEPPSEPVAEPRDLRRAIRSRRLRDEFFMPGLFADPAWDMLLDLYAAELEDQPVSVSSLCIAAAVAPTTALRWIARMQEDGLLQRKPDANDRRRAFMVLTEVARLGMRQYLLAVKRAGLSVA</sequence>
<evidence type="ECO:0008006" key="4">
    <source>
        <dbReference type="Google" id="ProtNLM"/>
    </source>
</evidence>
<name>A0A2A2SEI8_9SPHN</name>
<dbReference type="AlphaFoldDB" id="A0A2A2SEI8"/>
<evidence type="ECO:0000256" key="1">
    <source>
        <dbReference type="SAM" id="MobiDB-lite"/>
    </source>
</evidence>
<proteinExistence type="predicted"/>
<dbReference type="Gene3D" id="1.10.10.10">
    <property type="entry name" value="Winged helix-like DNA-binding domain superfamily/Winged helix DNA-binding domain"/>
    <property type="match status" value="1"/>
</dbReference>
<dbReference type="InterPro" id="IPR036390">
    <property type="entry name" value="WH_DNA-bd_sf"/>
</dbReference>
<keyword evidence="3" id="KW-1185">Reference proteome</keyword>
<dbReference type="Proteomes" id="UP000218151">
    <property type="component" value="Unassembled WGS sequence"/>
</dbReference>
<dbReference type="SUPFAM" id="SSF46785">
    <property type="entry name" value="Winged helix' DNA-binding domain"/>
    <property type="match status" value="1"/>
</dbReference>
<dbReference type="EMBL" id="NSLI01000003">
    <property type="protein sequence ID" value="PAX07677.1"/>
    <property type="molecule type" value="Genomic_DNA"/>
</dbReference>